<dbReference type="EMBL" id="MU853401">
    <property type="protein sequence ID" value="KAK4138486.1"/>
    <property type="molecule type" value="Genomic_DNA"/>
</dbReference>
<evidence type="ECO:0000256" key="3">
    <source>
        <dbReference type="ARBA" id="ARBA00022833"/>
    </source>
</evidence>
<keyword evidence="2" id="KW-0479">Metal-binding</keyword>
<sequence>MPTLQAQCLCTARTFTAPLPAQLPLPAASCHCTSCRRVTGALRASGTPWPGDGAAIAAAAAAPHSTLRRYRRSGRVTVLFCGECGVGLKGAEGPAGEVPVRCHCGGVDFVLRAGEAQREYAEWQRRGRELPWFVDPVTHKALGLVDSCDTCRVWSGAELFHWTFSALRHVSFAGGDGGGFPQSAVDLGAAVEAGDGGTRDPRFGTLALYASLPDV</sequence>
<dbReference type="GO" id="GO:0016846">
    <property type="term" value="F:carbon-sulfur lyase activity"/>
    <property type="evidence" value="ECO:0007669"/>
    <property type="project" value="InterPro"/>
</dbReference>
<evidence type="ECO:0000259" key="5">
    <source>
        <dbReference type="PROSITE" id="PS51891"/>
    </source>
</evidence>
<comment type="caution">
    <text evidence="6">The sequence shown here is derived from an EMBL/GenBank/DDBJ whole genome shotgun (WGS) entry which is preliminary data.</text>
</comment>
<proteinExistence type="inferred from homology"/>
<feature type="domain" description="CENP-V/GFA" evidence="5">
    <location>
        <begin position="4"/>
        <end position="124"/>
    </location>
</feature>
<dbReference type="InterPro" id="IPR006913">
    <property type="entry name" value="CENP-V/GFA"/>
</dbReference>
<dbReference type="GO" id="GO:0046872">
    <property type="term" value="F:metal ion binding"/>
    <property type="evidence" value="ECO:0007669"/>
    <property type="project" value="UniProtKB-KW"/>
</dbReference>
<dbReference type="SUPFAM" id="SSF51316">
    <property type="entry name" value="Mss4-like"/>
    <property type="match status" value="1"/>
</dbReference>
<comment type="similarity">
    <text evidence="1">Belongs to the Gfa family.</text>
</comment>
<keyword evidence="4" id="KW-0456">Lyase</keyword>
<dbReference type="InterPro" id="IPR011057">
    <property type="entry name" value="Mss4-like_sf"/>
</dbReference>
<evidence type="ECO:0000313" key="7">
    <source>
        <dbReference type="Proteomes" id="UP001304895"/>
    </source>
</evidence>
<keyword evidence="3" id="KW-0862">Zinc</keyword>
<accession>A0AAN6ZIA7</accession>
<dbReference type="AlphaFoldDB" id="A0AAN6ZIA7"/>
<organism evidence="6 7">
    <name type="scientific">Trichocladium antarcticum</name>
    <dbReference type="NCBI Taxonomy" id="1450529"/>
    <lineage>
        <taxon>Eukaryota</taxon>
        <taxon>Fungi</taxon>
        <taxon>Dikarya</taxon>
        <taxon>Ascomycota</taxon>
        <taxon>Pezizomycotina</taxon>
        <taxon>Sordariomycetes</taxon>
        <taxon>Sordariomycetidae</taxon>
        <taxon>Sordariales</taxon>
        <taxon>Chaetomiaceae</taxon>
        <taxon>Trichocladium</taxon>
    </lineage>
</organism>
<evidence type="ECO:0000256" key="4">
    <source>
        <dbReference type="ARBA" id="ARBA00023239"/>
    </source>
</evidence>
<evidence type="ECO:0000256" key="1">
    <source>
        <dbReference type="ARBA" id="ARBA00005495"/>
    </source>
</evidence>
<dbReference type="Proteomes" id="UP001304895">
    <property type="component" value="Unassembled WGS sequence"/>
</dbReference>
<reference evidence="6" key="1">
    <citation type="journal article" date="2023" name="Mol. Phylogenet. Evol.">
        <title>Genome-scale phylogeny and comparative genomics of the fungal order Sordariales.</title>
        <authorList>
            <person name="Hensen N."/>
            <person name="Bonometti L."/>
            <person name="Westerberg I."/>
            <person name="Brannstrom I.O."/>
            <person name="Guillou S."/>
            <person name="Cros-Aarteil S."/>
            <person name="Calhoun S."/>
            <person name="Haridas S."/>
            <person name="Kuo A."/>
            <person name="Mondo S."/>
            <person name="Pangilinan J."/>
            <person name="Riley R."/>
            <person name="LaButti K."/>
            <person name="Andreopoulos B."/>
            <person name="Lipzen A."/>
            <person name="Chen C."/>
            <person name="Yan M."/>
            <person name="Daum C."/>
            <person name="Ng V."/>
            <person name="Clum A."/>
            <person name="Steindorff A."/>
            <person name="Ohm R.A."/>
            <person name="Martin F."/>
            <person name="Silar P."/>
            <person name="Natvig D.O."/>
            <person name="Lalanne C."/>
            <person name="Gautier V."/>
            <person name="Ament-Velasquez S.L."/>
            <person name="Kruys A."/>
            <person name="Hutchinson M.I."/>
            <person name="Powell A.J."/>
            <person name="Barry K."/>
            <person name="Miller A.N."/>
            <person name="Grigoriev I.V."/>
            <person name="Debuchy R."/>
            <person name="Gladieux P."/>
            <person name="Hiltunen Thoren M."/>
            <person name="Johannesson H."/>
        </authorList>
    </citation>
    <scope>NUCLEOTIDE SEQUENCE</scope>
    <source>
        <strain evidence="6">CBS 123565</strain>
    </source>
</reference>
<dbReference type="Pfam" id="PF04828">
    <property type="entry name" value="GFA"/>
    <property type="match status" value="1"/>
</dbReference>
<protein>
    <recommendedName>
        <fullName evidence="5">CENP-V/GFA domain-containing protein</fullName>
    </recommendedName>
</protein>
<dbReference type="PANTHER" id="PTHR33337:SF31">
    <property type="entry name" value="DUF636 DOMAIN PROTEIN (AFU_ORTHOLOGUE AFUA_2G12650)"/>
    <property type="match status" value="1"/>
</dbReference>
<dbReference type="PANTHER" id="PTHR33337">
    <property type="entry name" value="GFA DOMAIN-CONTAINING PROTEIN"/>
    <property type="match status" value="1"/>
</dbReference>
<evidence type="ECO:0000313" key="6">
    <source>
        <dbReference type="EMBL" id="KAK4138486.1"/>
    </source>
</evidence>
<name>A0AAN6ZIA7_9PEZI</name>
<keyword evidence="7" id="KW-1185">Reference proteome</keyword>
<dbReference type="Gene3D" id="3.90.1590.10">
    <property type="entry name" value="glutathione-dependent formaldehyde- activating enzyme (gfa)"/>
    <property type="match status" value="1"/>
</dbReference>
<evidence type="ECO:0000256" key="2">
    <source>
        <dbReference type="ARBA" id="ARBA00022723"/>
    </source>
</evidence>
<dbReference type="PROSITE" id="PS51891">
    <property type="entry name" value="CENP_V_GFA"/>
    <property type="match status" value="1"/>
</dbReference>
<gene>
    <name evidence="6" type="ORF">BT67DRAFT_431090</name>
</gene>
<reference evidence="6" key="2">
    <citation type="submission" date="2023-05" db="EMBL/GenBank/DDBJ databases">
        <authorList>
            <consortium name="Lawrence Berkeley National Laboratory"/>
            <person name="Steindorff A."/>
            <person name="Hensen N."/>
            <person name="Bonometti L."/>
            <person name="Westerberg I."/>
            <person name="Brannstrom I.O."/>
            <person name="Guillou S."/>
            <person name="Cros-Aarteil S."/>
            <person name="Calhoun S."/>
            <person name="Haridas S."/>
            <person name="Kuo A."/>
            <person name="Mondo S."/>
            <person name="Pangilinan J."/>
            <person name="Riley R."/>
            <person name="Labutti K."/>
            <person name="Andreopoulos B."/>
            <person name="Lipzen A."/>
            <person name="Chen C."/>
            <person name="Yanf M."/>
            <person name="Daum C."/>
            <person name="Ng V."/>
            <person name="Clum A."/>
            <person name="Ohm R."/>
            <person name="Martin F."/>
            <person name="Silar P."/>
            <person name="Natvig D."/>
            <person name="Lalanne C."/>
            <person name="Gautier V."/>
            <person name="Ament-Velasquez S.L."/>
            <person name="Kruys A."/>
            <person name="Hutchinson M.I."/>
            <person name="Powell A.J."/>
            <person name="Barry K."/>
            <person name="Miller A.N."/>
            <person name="Grigoriev I.V."/>
            <person name="Debuchy R."/>
            <person name="Gladieux P."/>
            <person name="Thoren M.H."/>
            <person name="Johannesson H."/>
        </authorList>
    </citation>
    <scope>NUCLEOTIDE SEQUENCE</scope>
    <source>
        <strain evidence="6">CBS 123565</strain>
    </source>
</reference>